<evidence type="ECO:0000313" key="8">
    <source>
        <dbReference type="EMBL" id="PKF31655.1"/>
    </source>
</evidence>
<keyword evidence="3" id="KW-0285">Flavoprotein</keyword>
<gene>
    <name evidence="8" type="ORF">CW311_18145</name>
</gene>
<evidence type="ECO:0000256" key="1">
    <source>
        <dbReference type="ARBA" id="ARBA00001974"/>
    </source>
</evidence>
<dbReference type="PANTHER" id="PTHR43872:SF1">
    <property type="entry name" value="MONOOXYGENASE, PUTATIVE (AFU_ORTHOLOGUE AFUA_8G02570)-RELATED"/>
    <property type="match status" value="1"/>
</dbReference>
<comment type="similarity">
    <text evidence="2">Belongs to the FAD-binding monooxygenase family.</text>
</comment>
<organism evidence="8 9">
    <name type="scientific">Acinetobacter proteolyticus</name>
    <dbReference type="NCBI Taxonomy" id="1776741"/>
    <lineage>
        <taxon>Bacteria</taxon>
        <taxon>Pseudomonadati</taxon>
        <taxon>Pseudomonadota</taxon>
        <taxon>Gammaproteobacteria</taxon>
        <taxon>Moraxellales</taxon>
        <taxon>Moraxellaceae</taxon>
        <taxon>Acinetobacter</taxon>
    </lineage>
</organism>
<dbReference type="Pfam" id="PF13738">
    <property type="entry name" value="Pyr_redox_3"/>
    <property type="match status" value="1"/>
</dbReference>
<protein>
    <submittedName>
        <fullName evidence="8">FAD-containing monooxygenase EthA</fullName>
    </submittedName>
</protein>
<evidence type="ECO:0000256" key="7">
    <source>
        <dbReference type="ARBA" id="ARBA00023033"/>
    </source>
</evidence>
<keyword evidence="5" id="KW-0521">NADP</keyword>
<evidence type="ECO:0000256" key="5">
    <source>
        <dbReference type="ARBA" id="ARBA00022857"/>
    </source>
</evidence>
<evidence type="ECO:0000313" key="9">
    <source>
        <dbReference type="Proteomes" id="UP000233553"/>
    </source>
</evidence>
<comment type="cofactor">
    <cofactor evidence="1">
        <name>FAD</name>
        <dbReference type="ChEBI" id="CHEBI:57692"/>
    </cofactor>
</comment>
<comment type="caution">
    <text evidence="8">The sequence shown here is derived from an EMBL/GenBank/DDBJ whole genome shotgun (WGS) entry which is preliminary data.</text>
</comment>
<dbReference type="PRINTS" id="PR00469">
    <property type="entry name" value="PNDRDTASEII"/>
</dbReference>
<evidence type="ECO:0000256" key="2">
    <source>
        <dbReference type="ARBA" id="ARBA00010139"/>
    </source>
</evidence>
<dbReference type="SUPFAM" id="SSF51905">
    <property type="entry name" value="FAD/NAD(P)-binding domain"/>
    <property type="match status" value="2"/>
</dbReference>
<keyword evidence="6" id="KW-0560">Oxidoreductase</keyword>
<keyword evidence="4" id="KW-0274">FAD</keyword>
<evidence type="ECO:0000256" key="3">
    <source>
        <dbReference type="ARBA" id="ARBA00022630"/>
    </source>
</evidence>
<dbReference type="GO" id="GO:0004497">
    <property type="term" value="F:monooxygenase activity"/>
    <property type="evidence" value="ECO:0007669"/>
    <property type="project" value="UniProtKB-KW"/>
</dbReference>
<accession>A0A2N0WAZ2</accession>
<evidence type="ECO:0000256" key="4">
    <source>
        <dbReference type="ARBA" id="ARBA00022827"/>
    </source>
</evidence>
<dbReference type="InterPro" id="IPR036188">
    <property type="entry name" value="FAD/NAD-bd_sf"/>
</dbReference>
<proteinExistence type="inferred from homology"/>
<keyword evidence="7 8" id="KW-0503">Monooxygenase</keyword>
<dbReference type="Proteomes" id="UP000233553">
    <property type="component" value="Unassembled WGS sequence"/>
</dbReference>
<dbReference type="InterPro" id="IPR051820">
    <property type="entry name" value="FAD-binding_MO"/>
</dbReference>
<sequence length="524" mass="59324">MLNLLKLCEEEKDMSTSDQIAITDVLIIGAGISGISAAYHLKKYRPNTTFTLLEGRDEIGGTWSLFRYPGIRSDSDMQSFAFGFKPWTNKRVFGSAQMICNYLKETITENDIESHIRFGHYMTSAEFSSSEGLWTVKVKRKDQKALTTFRSRFLLMSTGYYDYDNGYTPEFKGAEEFQGLIIHPQHWPENLDYSGKKVVVIGSGATAVTLIPAMADKVGHITMLQRSPSYVMAAPSTDAIANTLNGVLSPQRAFDLIRRKNIALTRGVYNLSRRFPKLMRRFLISDVQRNLPKDFDVATHFSPKYNPWDERLCVVPDGDMFKAISAGKASVVTDHIERFSKEGILLKSGKTLEADIIVTATGLNAVAFSKTQLIVDGKKIVYPETTIFKSMMLSDIPNFAFAFGYTNLAWTLKVDLVWKHFCRLLDYMDENKYATFTPVISNKSMKRIPFVDLNSGYIQRSIAQFPMAGTQGPWIVKQDYKFDVERLRKGPVFDKELSFSQIKPKKKPSVVTTETMPEQIKIQA</sequence>
<dbReference type="EMBL" id="PISJ01000020">
    <property type="protein sequence ID" value="PKF31655.1"/>
    <property type="molecule type" value="Genomic_DNA"/>
</dbReference>
<name>A0A2N0WAZ2_9GAMM</name>
<dbReference type="AlphaFoldDB" id="A0A2N0WAZ2"/>
<dbReference type="PANTHER" id="PTHR43872">
    <property type="entry name" value="MONOOXYGENASE, PUTATIVE (AFU_ORTHOLOGUE AFUA_8G02570)-RELATED"/>
    <property type="match status" value="1"/>
</dbReference>
<evidence type="ECO:0000256" key="6">
    <source>
        <dbReference type="ARBA" id="ARBA00023002"/>
    </source>
</evidence>
<reference evidence="8 9" key="1">
    <citation type="submission" date="2017-12" db="EMBL/GenBank/DDBJ databases">
        <title>Draft Genome sequences of multiple microbial strains isolated from spacecraft associated surfaces.</title>
        <authorList>
            <person name="Seuylemezian A."/>
            <person name="Vaishampayan P."/>
            <person name="Venkateswaran K."/>
        </authorList>
    </citation>
    <scope>NUCLEOTIDE SEQUENCE [LARGE SCALE GENOMIC DNA]</scope>
    <source>
        <strain evidence="8 9">2P01AA</strain>
    </source>
</reference>
<dbReference type="Gene3D" id="3.50.50.60">
    <property type="entry name" value="FAD/NAD(P)-binding domain"/>
    <property type="match status" value="1"/>
</dbReference>
<dbReference type="FunFam" id="3.50.50.60:FF:000228">
    <property type="entry name" value="FAD-containing monooxygenase EthA"/>
    <property type="match status" value="1"/>
</dbReference>